<dbReference type="Proteomes" id="UP000887458">
    <property type="component" value="Unassembled WGS sequence"/>
</dbReference>
<gene>
    <name evidence="1" type="ORF">DERP_000686</name>
</gene>
<accession>A0ABQ8J0W1</accession>
<evidence type="ECO:0000313" key="2">
    <source>
        <dbReference type="Proteomes" id="UP000887458"/>
    </source>
</evidence>
<organism evidence="1 2">
    <name type="scientific">Dermatophagoides pteronyssinus</name>
    <name type="common">European house dust mite</name>
    <dbReference type="NCBI Taxonomy" id="6956"/>
    <lineage>
        <taxon>Eukaryota</taxon>
        <taxon>Metazoa</taxon>
        <taxon>Ecdysozoa</taxon>
        <taxon>Arthropoda</taxon>
        <taxon>Chelicerata</taxon>
        <taxon>Arachnida</taxon>
        <taxon>Acari</taxon>
        <taxon>Acariformes</taxon>
        <taxon>Sarcoptiformes</taxon>
        <taxon>Astigmata</taxon>
        <taxon>Psoroptidia</taxon>
        <taxon>Analgoidea</taxon>
        <taxon>Pyroglyphidae</taxon>
        <taxon>Dermatophagoidinae</taxon>
        <taxon>Dermatophagoides</taxon>
    </lineage>
</organism>
<proteinExistence type="predicted"/>
<dbReference type="EMBL" id="NJHN03000095">
    <property type="protein sequence ID" value="KAH9416188.1"/>
    <property type="molecule type" value="Genomic_DNA"/>
</dbReference>
<name>A0ABQ8J0W1_DERPT</name>
<comment type="caution">
    <text evidence="1">The sequence shown here is derived from an EMBL/GenBank/DDBJ whole genome shotgun (WGS) entry which is preliminary data.</text>
</comment>
<reference evidence="1 2" key="2">
    <citation type="journal article" date="2022" name="Mol. Biol. Evol.">
        <title>Comparative Genomics Reveals Insights into the Divergent Evolution of Astigmatic Mites and Household Pest Adaptations.</title>
        <authorList>
            <person name="Xiong Q."/>
            <person name="Wan A.T."/>
            <person name="Liu X."/>
            <person name="Fung C.S."/>
            <person name="Xiao X."/>
            <person name="Malainual N."/>
            <person name="Hou J."/>
            <person name="Wang L."/>
            <person name="Wang M."/>
            <person name="Yang K.Y."/>
            <person name="Cui Y."/>
            <person name="Leung E.L."/>
            <person name="Nong W."/>
            <person name="Shin S.K."/>
            <person name="Au S.W."/>
            <person name="Jeong K.Y."/>
            <person name="Chew F.T."/>
            <person name="Hui J.H."/>
            <person name="Leung T.F."/>
            <person name="Tungtrongchitr A."/>
            <person name="Zhong N."/>
            <person name="Liu Z."/>
            <person name="Tsui S.K."/>
        </authorList>
    </citation>
    <scope>NUCLEOTIDE SEQUENCE [LARGE SCALE GENOMIC DNA]</scope>
    <source>
        <strain evidence="1">Derp</strain>
    </source>
</reference>
<evidence type="ECO:0000313" key="1">
    <source>
        <dbReference type="EMBL" id="KAH9416188.1"/>
    </source>
</evidence>
<protein>
    <submittedName>
        <fullName evidence="1">Uncharacterized protein</fullName>
    </submittedName>
</protein>
<keyword evidence="2" id="KW-1185">Reference proteome</keyword>
<sequence>MAVAVLRPNALNSCPTCDCVKPNDNRQSLNVLANSCISFASCCSSGVQIARSINGGFDDDEDDVGVADISSLVCVDSIDAIVKLSSSLLIKIRLLIRLYAACVRPLRRINFISPFIDSIDNCPFVTKFEATFTLSASSSSSSSSSVSVK</sequence>
<reference evidence="1 2" key="1">
    <citation type="journal article" date="2018" name="J. Allergy Clin. Immunol.">
        <title>High-quality assembly of Dermatophagoides pteronyssinus genome and transcriptome reveals a wide range of novel allergens.</title>
        <authorList>
            <person name="Liu X.Y."/>
            <person name="Yang K.Y."/>
            <person name="Wang M.Q."/>
            <person name="Kwok J.S."/>
            <person name="Zeng X."/>
            <person name="Yang Z."/>
            <person name="Xiao X.J."/>
            <person name="Lau C.P."/>
            <person name="Li Y."/>
            <person name="Huang Z.M."/>
            <person name="Ba J.G."/>
            <person name="Yim A.K."/>
            <person name="Ouyang C.Y."/>
            <person name="Ngai S.M."/>
            <person name="Chan T.F."/>
            <person name="Leung E.L."/>
            <person name="Liu L."/>
            <person name="Liu Z.G."/>
            <person name="Tsui S.K."/>
        </authorList>
    </citation>
    <scope>NUCLEOTIDE SEQUENCE [LARGE SCALE GENOMIC DNA]</scope>
    <source>
        <strain evidence="1">Derp</strain>
    </source>
</reference>